<feature type="transmembrane region" description="Helical" evidence="1">
    <location>
        <begin position="227"/>
        <end position="248"/>
    </location>
</feature>
<proteinExistence type="predicted"/>
<feature type="transmembrane region" description="Helical" evidence="1">
    <location>
        <begin position="186"/>
        <end position="206"/>
    </location>
</feature>
<feature type="transmembrane region" description="Helical" evidence="1">
    <location>
        <begin position="58"/>
        <end position="79"/>
    </location>
</feature>
<accession>A0A5C3PY33</accession>
<dbReference type="InParanoid" id="A0A5C3PY33"/>
<feature type="transmembrane region" description="Helical" evidence="1">
    <location>
        <begin position="18"/>
        <end position="38"/>
    </location>
</feature>
<feature type="domain" description="DUF6533" evidence="2">
    <location>
        <begin position="28"/>
        <end position="72"/>
    </location>
</feature>
<keyword evidence="1" id="KW-0812">Transmembrane</keyword>
<evidence type="ECO:0000259" key="2">
    <source>
        <dbReference type="Pfam" id="PF20151"/>
    </source>
</evidence>
<evidence type="ECO:0000256" key="1">
    <source>
        <dbReference type="SAM" id="Phobius"/>
    </source>
</evidence>
<evidence type="ECO:0000313" key="3">
    <source>
        <dbReference type="EMBL" id="TFK93699.1"/>
    </source>
</evidence>
<protein>
    <recommendedName>
        <fullName evidence="2">DUF6533 domain-containing protein</fullName>
    </recommendedName>
</protein>
<dbReference type="EMBL" id="ML210978">
    <property type="protein sequence ID" value="TFK93699.1"/>
    <property type="molecule type" value="Genomic_DNA"/>
</dbReference>
<gene>
    <name evidence="3" type="ORF">K466DRAFT_658365</name>
</gene>
<keyword evidence="1" id="KW-0472">Membrane</keyword>
<dbReference type="Proteomes" id="UP000308197">
    <property type="component" value="Unassembled WGS sequence"/>
</dbReference>
<evidence type="ECO:0000313" key="4">
    <source>
        <dbReference type="Proteomes" id="UP000308197"/>
    </source>
</evidence>
<reference evidence="3 4" key="1">
    <citation type="journal article" date="2019" name="Nat. Ecol. Evol.">
        <title>Megaphylogeny resolves global patterns of mushroom evolution.</title>
        <authorList>
            <person name="Varga T."/>
            <person name="Krizsan K."/>
            <person name="Foldi C."/>
            <person name="Dima B."/>
            <person name="Sanchez-Garcia M."/>
            <person name="Sanchez-Ramirez S."/>
            <person name="Szollosi G.J."/>
            <person name="Szarkandi J.G."/>
            <person name="Papp V."/>
            <person name="Albert L."/>
            <person name="Andreopoulos W."/>
            <person name="Angelini C."/>
            <person name="Antonin V."/>
            <person name="Barry K.W."/>
            <person name="Bougher N.L."/>
            <person name="Buchanan P."/>
            <person name="Buyck B."/>
            <person name="Bense V."/>
            <person name="Catcheside P."/>
            <person name="Chovatia M."/>
            <person name="Cooper J."/>
            <person name="Damon W."/>
            <person name="Desjardin D."/>
            <person name="Finy P."/>
            <person name="Geml J."/>
            <person name="Haridas S."/>
            <person name="Hughes K."/>
            <person name="Justo A."/>
            <person name="Karasinski D."/>
            <person name="Kautmanova I."/>
            <person name="Kiss B."/>
            <person name="Kocsube S."/>
            <person name="Kotiranta H."/>
            <person name="LaButti K.M."/>
            <person name="Lechner B.E."/>
            <person name="Liimatainen K."/>
            <person name="Lipzen A."/>
            <person name="Lukacs Z."/>
            <person name="Mihaltcheva S."/>
            <person name="Morgado L.N."/>
            <person name="Niskanen T."/>
            <person name="Noordeloos M.E."/>
            <person name="Ohm R.A."/>
            <person name="Ortiz-Santana B."/>
            <person name="Ovrebo C."/>
            <person name="Racz N."/>
            <person name="Riley R."/>
            <person name="Savchenko A."/>
            <person name="Shiryaev A."/>
            <person name="Soop K."/>
            <person name="Spirin V."/>
            <person name="Szebenyi C."/>
            <person name="Tomsovsky M."/>
            <person name="Tulloss R.E."/>
            <person name="Uehling J."/>
            <person name="Grigoriev I.V."/>
            <person name="Vagvolgyi C."/>
            <person name="Papp T."/>
            <person name="Martin F.M."/>
            <person name="Miettinen O."/>
            <person name="Hibbett D.S."/>
            <person name="Nagy L.G."/>
        </authorList>
    </citation>
    <scope>NUCLEOTIDE SEQUENCE [LARGE SCALE GENOMIC DNA]</scope>
    <source>
        <strain evidence="3 4">HHB13444</strain>
    </source>
</reference>
<dbReference type="InterPro" id="IPR045340">
    <property type="entry name" value="DUF6533"/>
</dbReference>
<feature type="transmembrane region" description="Helical" evidence="1">
    <location>
        <begin position="99"/>
        <end position="119"/>
    </location>
</feature>
<keyword evidence="1" id="KW-1133">Transmembrane helix</keyword>
<organism evidence="3 4">
    <name type="scientific">Polyporus arcularius HHB13444</name>
    <dbReference type="NCBI Taxonomy" id="1314778"/>
    <lineage>
        <taxon>Eukaryota</taxon>
        <taxon>Fungi</taxon>
        <taxon>Dikarya</taxon>
        <taxon>Basidiomycota</taxon>
        <taxon>Agaricomycotina</taxon>
        <taxon>Agaricomycetes</taxon>
        <taxon>Polyporales</taxon>
        <taxon>Polyporaceae</taxon>
        <taxon>Polyporus</taxon>
    </lineage>
</organism>
<name>A0A5C3PY33_9APHY</name>
<dbReference type="AlphaFoldDB" id="A0A5C3PY33"/>
<sequence>MTSLEIDWRPFFEHADSFVAPFVQGNLLIFASACVFYYDYFLTVADEVRLVWGRPFNLAGAIFVYLRYAILLQASLDVISNVSITPTANMHLTADSCRLLSMVGASVTCASFILVSAFIALRLTALWSRNWYLGGTLFIMGLMNPIFLQTCAEFAFPNYVVPPWPLPPCLGKVQPGAALQFFELDVIPIGSSALSIVYELLCLGLTAYKTYWTYRQTSRIDGMRRSFAWLLLRDGSVYFAAMTILWIYEIVSAFNQLSTEDGPVLGRLLVLILTTRFISNLRQSEDDEDSLSESSVKFESSTLSQSAHSGRLLGSLGGELQLDDYGDGYWVEEQDEQA</sequence>
<feature type="transmembrane region" description="Helical" evidence="1">
    <location>
        <begin position="131"/>
        <end position="156"/>
    </location>
</feature>
<dbReference type="Pfam" id="PF20151">
    <property type="entry name" value="DUF6533"/>
    <property type="match status" value="1"/>
</dbReference>
<keyword evidence="4" id="KW-1185">Reference proteome</keyword>